<evidence type="ECO:0000313" key="3">
    <source>
        <dbReference type="EMBL" id="MBS7456016.1"/>
    </source>
</evidence>
<accession>A0A8J7VTW3</accession>
<comment type="caution">
    <text evidence="2">The sequence shown here is derived from an EMBL/GenBank/DDBJ whole genome shotgun (WGS) entry which is preliminary data.</text>
</comment>
<dbReference type="InterPro" id="IPR051396">
    <property type="entry name" value="Bact_Antivir_Def_Nuclease"/>
</dbReference>
<name>A0A8J7VTW3_9GAMM</name>
<dbReference type="Gene3D" id="3.40.50.300">
    <property type="entry name" value="P-loop containing nucleotide triphosphate hydrolases"/>
    <property type="match status" value="1"/>
</dbReference>
<evidence type="ECO:0000313" key="2">
    <source>
        <dbReference type="EMBL" id="MBR0561738.1"/>
    </source>
</evidence>
<dbReference type="AlphaFoldDB" id="A0A8J7VTW3"/>
<evidence type="ECO:0000313" key="4">
    <source>
        <dbReference type="Proteomes" id="UP000675747"/>
    </source>
</evidence>
<organism evidence="2">
    <name type="scientific">Coralloluteibacterium stylophorae</name>
    <dbReference type="NCBI Taxonomy" id="1776034"/>
    <lineage>
        <taxon>Bacteria</taxon>
        <taxon>Pseudomonadati</taxon>
        <taxon>Pseudomonadota</taxon>
        <taxon>Gammaproteobacteria</taxon>
        <taxon>Lysobacterales</taxon>
        <taxon>Lysobacteraceae</taxon>
        <taxon>Coralloluteibacterium</taxon>
    </lineage>
</organism>
<feature type="domain" description="Endonuclease GajA/Old nuclease/RecF-like AAA" evidence="1">
    <location>
        <begin position="291"/>
        <end position="458"/>
    </location>
</feature>
<gene>
    <name evidence="3" type="ORF">KB893_002560</name>
    <name evidence="2" type="ORF">KB893_04270</name>
</gene>
<dbReference type="PANTHER" id="PTHR43581">
    <property type="entry name" value="ATP/GTP PHOSPHATASE"/>
    <property type="match status" value="1"/>
</dbReference>
<dbReference type="Proteomes" id="UP000675747">
    <property type="component" value="Unassembled WGS sequence"/>
</dbReference>
<dbReference type="InterPro" id="IPR041685">
    <property type="entry name" value="AAA_GajA/Old/RecF-like"/>
</dbReference>
<feature type="domain" description="Endonuclease GajA/Old nuclease/RecF-like AAA" evidence="1">
    <location>
        <begin position="1"/>
        <end position="50"/>
    </location>
</feature>
<dbReference type="EMBL" id="JAGQFT010000019">
    <property type="protein sequence ID" value="MBR0561738.1"/>
    <property type="molecule type" value="Genomic_DNA"/>
</dbReference>
<evidence type="ECO:0000259" key="1">
    <source>
        <dbReference type="Pfam" id="PF13175"/>
    </source>
</evidence>
<dbReference type="SUPFAM" id="SSF52540">
    <property type="entry name" value="P-loop containing nucleoside triphosphate hydrolases"/>
    <property type="match status" value="1"/>
</dbReference>
<dbReference type="EMBL" id="JAGQFT020000002">
    <property type="protein sequence ID" value="MBS7456016.1"/>
    <property type="molecule type" value="Genomic_DNA"/>
</dbReference>
<dbReference type="PANTHER" id="PTHR43581:SF2">
    <property type="entry name" value="EXCINUCLEASE ATPASE SUBUNIT"/>
    <property type="match status" value="1"/>
</dbReference>
<dbReference type="Pfam" id="PF13175">
    <property type="entry name" value="AAA_15"/>
    <property type="match status" value="2"/>
</dbReference>
<keyword evidence="4" id="KW-1185">Reference proteome</keyword>
<sequence>MHIDFVEISNFRKLLAVRIDIAKKSTVFVGANNSGKSSAMVALRRFLVDHGELSINDFTLSHWAAINALGRAWEAETEGGEAEEFDWGSVAPSVDVWLSVPDNQVHFVQKILPTLDWDGSPIGVRLRFEPKKIEDYKREYLAARSAVKAVLAAVDPGEEDESEPFSLWPKSMVEFLSKRLNALFEVKSYLLDPSALQDPKEGEAFPQALPPDSEPLADDPFKGLIRIDEISAQRGLGMPVRKGGKGDGDPENGPRVSTKLSAQLRGYYAQHLDPFDQPEADDLVALQAFHAARVKFGKQLADSFASAIEELEGIGYPGLTDPKLSLAADLRPLDALRHGSALNYEVPTHLADADLINRLPEDSNGLGYQNLVSMVFALMAFRDKWMRRGKAGKKDANESHVPRLHLVLVEEPEAHLHAQVQQVFIAHAYSVLRKHELLGESEEFQTQMVVSTHSSHVAHEADFASLRYFRRMPVHAVRGAVPVSRVVGLSRTFGDDEDTKRFVRRYLKSLIAICSLRTARSW</sequence>
<dbReference type="InterPro" id="IPR027417">
    <property type="entry name" value="P-loop_NTPase"/>
</dbReference>
<protein>
    <submittedName>
        <fullName evidence="2">AAA family ATPase</fullName>
    </submittedName>
</protein>
<proteinExistence type="predicted"/>
<reference evidence="2" key="2">
    <citation type="submission" date="2021-04" db="EMBL/GenBank/DDBJ databases">
        <authorList>
            <person name="Karlyshev A.V."/>
        </authorList>
    </citation>
    <scope>NUCLEOTIDE SEQUENCE</scope>
    <source>
        <strain evidence="2">LMG 29479</strain>
    </source>
</reference>
<dbReference type="RefSeq" id="WP_211925704.1">
    <property type="nucleotide sequence ID" value="NZ_JAGQFT020000002.1"/>
</dbReference>
<reference evidence="3 4" key="1">
    <citation type="journal article" date="2021" name="Microbiol. Resour. Announc.">
        <title>Draft Genome Sequence of Coralloluteibacterium stylophorae LMG 29479T.</title>
        <authorList>
            <person name="Karlyshev A.V."/>
            <person name="Kudryashova E.B."/>
            <person name="Ariskina E.V."/>
            <person name="Conroy A.P."/>
            <person name="Abidueva E.Y."/>
        </authorList>
    </citation>
    <scope>NUCLEOTIDE SEQUENCE [LARGE SCALE GENOMIC DNA]</scope>
    <source>
        <strain evidence="3 4">LMG 29479</strain>
    </source>
</reference>